<feature type="non-terminal residue" evidence="3">
    <location>
        <position position="657"/>
    </location>
</feature>
<dbReference type="GO" id="GO:0006139">
    <property type="term" value="P:nucleobase-containing compound metabolic process"/>
    <property type="evidence" value="ECO:0007669"/>
    <property type="project" value="InterPro"/>
</dbReference>
<name>A0A0K2UNN6_LEPSM</name>
<dbReference type="OrthoDB" id="18193at2759"/>
<evidence type="ECO:0000256" key="1">
    <source>
        <dbReference type="SAM" id="MobiDB-lite"/>
    </source>
</evidence>
<keyword evidence="3" id="KW-0540">Nuclease</keyword>
<dbReference type="AlphaFoldDB" id="A0A0K2UNN6"/>
<dbReference type="InterPro" id="IPR052408">
    <property type="entry name" value="Exonuclease_MUT-7-like"/>
</dbReference>
<keyword evidence="3" id="KW-0269">Exonuclease</keyword>
<dbReference type="SMART" id="SM00474">
    <property type="entry name" value="35EXOc"/>
    <property type="match status" value="1"/>
</dbReference>
<proteinExistence type="predicted"/>
<reference evidence="3" key="1">
    <citation type="submission" date="2014-05" db="EMBL/GenBank/DDBJ databases">
        <authorList>
            <person name="Chronopoulou M."/>
        </authorList>
    </citation>
    <scope>NUCLEOTIDE SEQUENCE</scope>
    <source>
        <tissue evidence="3">Whole organism</tissue>
    </source>
</reference>
<feature type="region of interest" description="Disordered" evidence="1">
    <location>
        <begin position="546"/>
        <end position="568"/>
    </location>
</feature>
<protein>
    <submittedName>
        <fullName evidence="3">Exonuclease 3'5' domain containing 3 [Alligator mississippiensis]</fullName>
    </submittedName>
</protein>
<keyword evidence="3" id="KW-0378">Hydrolase</keyword>
<dbReference type="EMBL" id="HACA01022146">
    <property type="protein sequence ID" value="CDW39507.1"/>
    <property type="molecule type" value="Transcribed_RNA"/>
</dbReference>
<feature type="compositionally biased region" description="Basic residues" evidence="1">
    <location>
        <begin position="552"/>
        <end position="562"/>
    </location>
</feature>
<dbReference type="PANTHER" id="PTHR47765">
    <property type="entry name" value="3'-5' EXONUCLEASE DOMAIN-CONTAINING PROTEIN"/>
    <property type="match status" value="1"/>
</dbReference>
<feature type="domain" description="3'-5' exonuclease" evidence="2">
    <location>
        <begin position="327"/>
        <end position="517"/>
    </location>
</feature>
<dbReference type="Pfam" id="PF01927">
    <property type="entry name" value="Mut7-C"/>
    <property type="match status" value="1"/>
</dbReference>
<gene>
    <name evidence="3" type="primary">EXD3</name>
</gene>
<dbReference type="InterPro" id="IPR036397">
    <property type="entry name" value="RNaseH_sf"/>
</dbReference>
<dbReference type="InterPro" id="IPR002782">
    <property type="entry name" value="Mut7-C_RNAse_dom"/>
</dbReference>
<dbReference type="SUPFAM" id="SSF53098">
    <property type="entry name" value="Ribonuclease H-like"/>
    <property type="match status" value="1"/>
</dbReference>
<dbReference type="Pfam" id="PF01612">
    <property type="entry name" value="DNA_pol_A_exo1"/>
    <property type="match status" value="1"/>
</dbReference>
<sequence>MNVDILEYLRPDTVNKLKVDLLLAWCKKGKTPSELVELMVNDPIFRLALIKRVLTFKKEESKIIKYVVAPPPVPFKTPLDLIFKRQAFKVIVQISSKENRNKAFALFEMESACSALLNDIDILIQGYKYLHAFHAIVSLNILSTYPNALTKVAIPLIARGKLDIITQEINRNMELQVKLFAALDTASENNCNKYNSGVVAFFTTKELNKIVLKLIKIWKYSESNFEHYAPNLFRKKLEGALYYYINIKKEFQLNDWRDIVAYNIDKYPLMRLSAKHAIGNKFFKDEDEINFWNNKYGWDLSYNRFVSRAKTPLSTVEYLTLDINYNNIVFVNTENYNEFLGVLLDGEKISGYDSEFYEDFGSLKSKVALIQIAIDEKIYIIDIIDLLDCVDFLIGFINNYFLNKKMTILGYGIHSDFQALSGTHVIFEEMNVKATVLDLQKTAHFVEKVLLINYTEYDSELKGLAGLVESIFGKPLDKSYQRSYWIRRPLLHDQLIYAALDAYILLKIVKHLLDVSFNDRGHPDYKRYFGRTSSTFVPESSGYLIPEGTHISPKKPKKRSQKKKGESVVNFAKHDTSNSENPSEPSSLQFVCNNMLHGLAKKLRAYGVDTLYIETSNPELLADAALKSNRVILSRGKIVDRIASSRPDVSVYNVISN</sequence>
<dbReference type="PANTHER" id="PTHR47765:SF2">
    <property type="entry name" value="EXONUCLEASE MUT-7 HOMOLOG"/>
    <property type="match status" value="1"/>
</dbReference>
<dbReference type="InterPro" id="IPR002562">
    <property type="entry name" value="3'-5'_exonuclease_dom"/>
</dbReference>
<evidence type="ECO:0000313" key="3">
    <source>
        <dbReference type="EMBL" id="CDW39507.1"/>
    </source>
</evidence>
<dbReference type="InterPro" id="IPR012337">
    <property type="entry name" value="RNaseH-like_sf"/>
</dbReference>
<dbReference type="Gene3D" id="3.30.420.10">
    <property type="entry name" value="Ribonuclease H-like superfamily/Ribonuclease H"/>
    <property type="match status" value="1"/>
</dbReference>
<dbReference type="GO" id="GO:0008408">
    <property type="term" value="F:3'-5' exonuclease activity"/>
    <property type="evidence" value="ECO:0007669"/>
    <property type="project" value="InterPro"/>
</dbReference>
<accession>A0A0K2UNN6</accession>
<evidence type="ECO:0000259" key="2">
    <source>
        <dbReference type="SMART" id="SM00474"/>
    </source>
</evidence>
<organism evidence="3">
    <name type="scientific">Lepeophtheirus salmonis</name>
    <name type="common">Salmon louse</name>
    <name type="synonym">Caligus salmonis</name>
    <dbReference type="NCBI Taxonomy" id="72036"/>
    <lineage>
        <taxon>Eukaryota</taxon>
        <taxon>Metazoa</taxon>
        <taxon>Ecdysozoa</taxon>
        <taxon>Arthropoda</taxon>
        <taxon>Crustacea</taxon>
        <taxon>Multicrustacea</taxon>
        <taxon>Hexanauplia</taxon>
        <taxon>Copepoda</taxon>
        <taxon>Siphonostomatoida</taxon>
        <taxon>Caligidae</taxon>
        <taxon>Lepeophtheirus</taxon>
    </lineage>
</organism>
<dbReference type="GO" id="GO:0003676">
    <property type="term" value="F:nucleic acid binding"/>
    <property type="evidence" value="ECO:0007669"/>
    <property type="project" value="InterPro"/>
</dbReference>